<keyword evidence="3" id="KW-1185">Reference proteome</keyword>
<keyword evidence="1" id="KW-1133">Transmembrane helix</keyword>
<keyword evidence="1" id="KW-0472">Membrane</keyword>
<organism evidence="2 3">
    <name type="scientific">Robinsoniella peoriensis</name>
    <dbReference type="NCBI Taxonomy" id="180332"/>
    <lineage>
        <taxon>Bacteria</taxon>
        <taxon>Bacillati</taxon>
        <taxon>Bacillota</taxon>
        <taxon>Clostridia</taxon>
        <taxon>Lachnospirales</taxon>
        <taxon>Lachnospiraceae</taxon>
        <taxon>Robinsoniella</taxon>
    </lineage>
</organism>
<accession>A0A4U8QD64</accession>
<sequence>MTEERFEKMMEHAGDVIENTVEGVASLVDNSLEAAAKHRAVRILFRAISYAGSLGLIIGAGYLEKHGHHLIAKICFITGCAAIATNIILSFIFRRK</sequence>
<evidence type="ECO:0000313" key="3">
    <source>
        <dbReference type="Proteomes" id="UP000306509"/>
    </source>
</evidence>
<gene>
    <name evidence="2" type="ORF">DSM106044_00840</name>
</gene>
<dbReference type="AlphaFoldDB" id="A0A4U8QD64"/>
<dbReference type="EMBL" id="QGQD01000019">
    <property type="protein sequence ID" value="TLD02273.1"/>
    <property type="molecule type" value="Genomic_DNA"/>
</dbReference>
<evidence type="ECO:0000256" key="1">
    <source>
        <dbReference type="SAM" id="Phobius"/>
    </source>
</evidence>
<keyword evidence="1" id="KW-0812">Transmembrane</keyword>
<proteinExistence type="predicted"/>
<dbReference type="RefSeq" id="WP_044296535.1">
    <property type="nucleotide sequence ID" value="NZ_JTGN01000010.1"/>
</dbReference>
<reference evidence="2 3" key="1">
    <citation type="journal article" date="2019" name="Anaerobe">
        <title>Detection of Robinsoniella peoriensis in multiple bone samples of a trauma patient.</title>
        <authorList>
            <person name="Schrottner P."/>
            <person name="Hartwich K."/>
            <person name="Bunk B."/>
            <person name="Schober I."/>
            <person name="Helbig S."/>
            <person name="Rudolph W.W."/>
            <person name="Gunzer F."/>
        </authorList>
    </citation>
    <scope>NUCLEOTIDE SEQUENCE [LARGE SCALE GENOMIC DNA]</scope>
    <source>
        <strain evidence="2 3">DSM 106044</strain>
    </source>
</reference>
<feature type="transmembrane region" description="Helical" evidence="1">
    <location>
        <begin position="43"/>
        <end position="63"/>
    </location>
</feature>
<dbReference type="Proteomes" id="UP000306509">
    <property type="component" value="Unassembled WGS sequence"/>
</dbReference>
<evidence type="ECO:0000313" key="2">
    <source>
        <dbReference type="EMBL" id="TLD02273.1"/>
    </source>
</evidence>
<protein>
    <submittedName>
        <fullName evidence="2">Uncharacterized protein</fullName>
    </submittedName>
</protein>
<name>A0A4U8QD64_9FIRM</name>
<comment type="caution">
    <text evidence="2">The sequence shown here is derived from an EMBL/GenBank/DDBJ whole genome shotgun (WGS) entry which is preliminary data.</text>
</comment>
<feature type="transmembrane region" description="Helical" evidence="1">
    <location>
        <begin position="69"/>
        <end position="93"/>
    </location>
</feature>